<reference evidence="1" key="1">
    <citation type="submission" date="2022-11" db="EMBL/GenBank/DDBJ databases">
        <authorList>
            <person name="Petersen C."/>
        </authorList>
    </citation>
    <scope>NUCLEOTIDE SEQUENCE</scope>
    <source>
        <strain evidence="1">IBT 19713</strain>
    </source>
</reference>
<dbReference type="EMBL" id="JAPQKS010000003">
    <property type="protein sequence ID" value="KAJ5240163.1"/>
    <property type="molecule type" value="Genomic_DNA"/>
</dbReference>
<sequence length="74" mass="7982">METYFGHVRTPADAIILFEACRIGLLPGYNADFQRKNASRSVPALYSSGMSEKLACDDGLTANHGAQVECLAAF</sequence>
<dbReference type="OrthoDB" id="5572844at2759"/>
<accession>A0A9W9PBG0</accession>
<name>A0A9W9PBG0_9EURO</name>
<reference evidence="1" key="2">
    <citation type="journal article" date="2023" name="IMA Fungus">
        <title>Comparative genomic study of the Penicillium genus elucidates a diverse pangenome and 15 lateral gene transfer events.</title>
        <authorList>
            <person name="Petersen C."/>
            <person name="Sorensen T."/>
            <person name="Nielsen M.R."/>
            <person name="Sondergaard T.E."/>
            <person name="Sorensen J.L."/>
            <person name="Fitzpatrick D.A."/>
            <person name="Frisvad J.C."/>
            <person name="Nielsen K.L."/>
        </authorList>
    </citation>
    <scope>NUCLEOTIDE SEQUENCE</scope>
    <source>
        <strain evidence="1">IBT 19713</strain>
    </source>
</reference>
<organism evidence="1 2">
    <name type="scientific">Penicillium chermesinum</name>
    <dbReference type="NCBI Taxonomy" id="63820"/>
    <lineage>
        <taxon>Eukaryota</taxon>
        <taxon>Fungi</taxon>
        <taxon>Dikarya</taxon>
        <taxon>Ascomycota</taxon>
        <taxon>Pezizomycotina</taxon>
        <taxon>Eurotiomycetes</taxon>
        <taxon>Eurotiomycetidae</taxon>
        <taxon>Eurotiales</taxon>
        <taxon>Aspergillaceae</taxon>
        <taxon>Penicillium</taxon>
    </lineage>
</organism>
<dbReference type="AlphaFoldDB" id="A0A9W9PBG0"/>
<dbReference type="Proteomes" id="UP001150941">
    <property type="component" value="Unassembled WGS sequence"/>
</dbReference>
<dbReference type="RefSeq" id="XP_058333082.1">
    <property type="nucleotide sequence ID" value="XM_058474079.1"/>
</dbReference>
<comment type="caution">
    <text evidence="1">The sequence shown here is derived from an EMBL/GenBank/DDBJ whole genome shotgun (WGS) entry which is preliminary data.</text>
</comment>
<dbReference type="GeneID" id="83201382"/>
<evidence type="ECO:0000313" key="2">
    <source>
        <dbReference type="Proteomes" id="UP001150941"/>
    </source>
</evidence>
<evidence type="ECO:0000313" key="1">
    <source>
        <dbReference type="EMBL" id="KAJ5240163.1"/>
    </source>
</evidence>
<keyword evidence="2" id="KW-1185">Reference proteome</keyword>
<protein>
    <submittedName>
        <fullName evidence="1">Uncharacterized protein</fullName>
    </submittedName>
</protein>
<gene>
    <name evidence="1" type="ORF">N7468_004782</name>
</gene>
<proteinExistence type="predicted"/>